<evidence type="ECO:0000256" key="3">
    <source>
        <dbReference type="SAM" id="MobiDB-lite"/>
    </source>
</evidence>
<gene>
    <name evidence="5" type="ORF">SI65_08128</name>
</gene>
<dbReference type="Pfam" id="PF00501">
    <property type="entry name" value="AMP-binding"/>
    <property type="match status" value="1"/>
</dbReference>
<dbReference type="InterPro" id="IPR045851">
    <property type="entry name" value="AMP-bd_C_sf"/>
</dbReference>
<dbReference type="InterPro" id="IPR042099">
    <property type="entry name" value="ANL_N_sf"/>
</dbReference>
<dbReference type="SUPFAM" id="SSF52777">
    <property type="entry name" value="CoA-dependent acyltransferases"/>
    <property type="match status" value="2"/>
</dbReference>
<evidence type="ECO:0000259" key="4">
    <source>
        <dbReference type="Pfam" id="PF00501"/>
    </source>
</evidence>
<protein>
    <recommendedName>
        <fullName evidence="4">AMP-dependent synthetase/ligase domain-containing protein</fullName>
    </recommendedName>
</protein>
<comment type="similarity">
    <text evidence="1">Belongs to the ATP-dependent AMP-binding enzyme family.</text>
</comment>
<evidence type="ECO:0000313" key="5">
    <source>
        <dbReference type="EMBL" id="ODM16621.1"/>
    </source>
</evidence>
<dbReference type="Gene3D" id="3.40.50.12780">
    <property type="entry name" value="N-terminal domain of ligase-like"/>
    <property type="match status" value="1"/>
</dbReference>
<dbReference type="InterPro" id="IPR000873">
    <property type="entry name" value="AMP-dep_synth/lig_dom"/>
</dbReference>
<dbReference type="SUPFAM" id="SSF56801">
    <property type="entry name" value="Acetyl-CoA synthetase-like"/>
    <property type="match status" value="1"/>
</dbReference>
<dbReference type="PANTHER" id="PTHR43201:SF5">
    <property type="entry name" value="MEDIUM-CHAIN ACYL-COA LIGASE ACSF2, MITOCHONDRIAL"/>
    <property type="match status" value="1"/>
</dbReference>
<organism evidence="5 6">
    <name type="scientific">Aspergillus cristatus</name>
    <name type="common">Chinese Fuzhuan brick tea-fermentation fungus</name>
    <name type="synonym">Eurotium cristatum</name>
    <dbReference type="NCBI Taxonomy" id="573508"/>
    <lineage>
        <taxon>Eukaryota</taxon>
        <taxon>Fungi</taxon>
        <taxon>Dikarya</taxon>
        <taxon>Ascomycota</taxon>
        <taxon>Pezizomycotina</taxon>
        <taxon>Eurotiomycetes</taxon>
        <taxon>Eurotiomycetidae</taxon>
        <taxon>Eurotiales</taxon>
        <taxon>Aspergillaceae</taxon>
        <taxon>Aspergillus</taxon>
        <taxon>Aspergillus subgen. Aspergillus</taxon>
    </lineage>
</organism>
<evidence type="ECO:0000313" key="6">
    <source>
        <dbReference type="Proteomes" id="UP000094569"/>
    </source>
</evidence>
<sequence length="1152" mass="126886">MTMTKETPMMDYPDVHTVTKSFQMTVDRYSDYPAIICRQQSGSSHNVNKWTYRDLHVTIQQFARGLVAHNVKTGTPMFVLCRNQVEYVTATLTAYHMGLIHIPIEPGILDNFGDVRHMVDTVIQHYNSDRVILLANNRTSAVKLDQLVLPAGTVKICTEGRSGDWIPFQELLLGTGIEPQEQGPARGVTEQSIFFTSGSTALPKCCLIQPAQWFYHLEPSLSLGSFSPQARIVIPVPVSHAFGYICIILSLLRGACVVFPGTAYSPQAVVDAISQEKCTHAAIVPTMAHSLIEELSSSPINIESLKGLTLAGGAITPELLVRCKEHLGVSSTENFYGMTEGVFATTGLIQDLDKVTNDRNVSVGKPIRGGKLRVCAQGDYSTVPPGIEGELHFSGKSMITQYISESTDDFYEVDGEVWFITGDRGLVDHEGRLFILGRRKDMISRGGKSISLPKIEAVLAKVSEMYALEPQIVAAADPIAGEVPLAVIKGKADHSVVKQLQDTIRSSLGVAHVPSHVVSLETLRQTDYPRTSVGKVQRMKLAEMVQAYQESQKVADSEPSNDSFDLSRAIQTVWTRVSGVSTEDLGLKRPISDFADSITMLIARDQIRKGTGRQAPLRQLNTTTTISDQIRLLNNSLPSTGKQDTSSSLRQEQPTGPPDVEDIAHLGNDKARFNATKAAIGKTISQYGLSWNEVASVCPCTDFIQLLCRTRVINDWNIRTAIVTKDATMEHLRTALEAVVRNNPVLTSFMVIDPTELDPELGLYVMIRPTKEYLDRYLLLNHGTVDTLDDLRTLTRKYPAQDHTRLPGPLFRVLLVFVRETNSAAVITNCSHSALDAIYHQMLNADLDQALGGHALRPHVLFKSWADTSYALCKSPIAETAVKFHAEYLRDLGKHQHVLWPRPTHDLVVTAERQDICGHIITFSAPSFVRLREKHPSLTTPTILKAALSLLIISRTNHSHALFANMEAARSTFPFLPASIAAQGTYDAVDVAGPTFGIVLNLVTFHPEETVLEYLIRVQQTQAQLSEHASVPWHEVLRRLNISGDVVPSVAESMLFNWMPGLAPAVLGDNPFKNMQILQTHIRTKLGMLASAAAGGPDGSQIIIYLEGAFANTSSVWVARAAEEWKKIALWLSDENSLSLPVARFHYALGIE</sequence>
<evidence type="ECO:0000256" key="2">
    <source>
        <dbReference type="ARBA" id="ARBA00022598"/>
    </source>
</evidence>
<feature type="region of interest" description="Disordered" evidence="3">
    <location>
        <begin position="635"/>
        <end position="658"/>
    </location>
</feature>
<reference evidence="5 6" key="1">
    <citation type="journal article" date="2016" name="BMC Genomics">
        <title>Comparative genomic and transcriptomic analyses of the Fuzhuan brick tea-fermentation fungus Aspergillus cristatus.</title>
        <authorList>
            <person name="Ge Y."/>
            <person name="Wang Y."/>
            <person name="Liu Y."/>
            <person name="Tan Y."/>
            <person name="Ren X."/>
            <person name="Zhang X."/>
            <person name="Hyde K.D."/>
            <person name="Liu Y."/>
            <person name="Liu Z."/>
        </authorList>
    </citation>
    <scope>NUCLEOTIDE SEQUENCE [LARGE SCALE GENOMIC DNA]</scope>
    <source>
        <strain evidence="5 6">GZAAS20.1005</strain>
    </source>
</reference>
<dbReference type="EMBL" id="JXNT01000011">
    <property type="protein sequence ID" value="ODM16621.1"/>
    <property type="molecule type" value="Genomic_DNA"/>
</dbReference>
<dbReference type="GO" id="GO:0031956">
    <property type="term" value="F:medium-chain fatty acid-CoA ligase activity"/>
    <property type="evidence" value="ECO:0007669"/>
    <property type="project" value="TreeGrafter"/>
</dbReference>
<dbReference type="STRING" id="573508.A0A1E3B754"/>
<proteinExistence type="inferred from homology"/>
<keyword evidence="6" id="KW-1185">Reference proteome</keyword>
<dbReference type="VEuPathDB" id="FungiDB:SI65_08128"/>
<dbReference type="GO" id="GO:0006631">
    <property type="term" value="P:fatty acid metabolic process"/>
    <property type="evidence" value="ECO:0007669"/>
    <property type="project" value="TreeGrafter"/>
</dbReference>
<dbReference type="Gene3D" id="3.30.300.30">
    <property type="match status" value="1"/>
</dbReference>
<dbReference type="Proteomes" id="UP000094569">
    <property type="component" value="Unassembled WGS sequence"/>
</dbReference>
<dbReference type="CDD" id="cd04433">
    <property type="entry name" value="AFD_class_I"/>
    <property type="match status" value="1"/>
</dbReference>
<feature type="domain" description="AMP-dependent synthetase/ligase" evidence="4">
    <location>
        <begin position="22"/>
        <end position="402"/>
    </location>
</feature>
<dbReference type="AlphaFoldDB" id="A0A1E3B754"/>
<name>A0A1E3B754_ASPCR</name>
<accession>A0A1E3B754</accession>
<dbReference type="Gene3D" id="3.30.559.30">
    <property type="entry name" value="Nonribosomal peptide synthetase, condensation domain"/>
    <property type="match status" value="1"/>
</dbReference>
<keyword evidence="2" id="KW-0436">Ligase</keyword>
<evidence type="ECO:0000256" key="1">
    <source>
        <dbReference type="ARBA" id="ARBA00006432"/>
    </source>
</evidence>
<comment type="caution">
    <text evidence="5">The sequence shown here is derived from an EMBL/GenBank/DDBJ whole genome shotgun (WGS) entry which is preliminary data.</text>
</comment>
<dbReference type="OrthoDB" id="10253869at2759"/>
<dbReference type="PANTHER" id="PTHR43201">
    <property type="entry name" value="ACYL-COA SYNTHETASE"/>
    <property type="match status" value="1"/>
</dbReference>
<feature type="compositionally biased region" description="Polar residues" evidence="3">
    <location>
        <begin position="635"/>
        <end position="654"/>
    </location>
</feature>